<organism evidence="3 4">
    <name type="scientific">Caballeronia calidae</name>
    <dbReference type="NCBI Taxonomy" id="1777139"/>
    <lineage>
        <taxon>Bacteria</taxon>
        <taxon>Pseudomonadati</taxon>
        <taxon>Pseudomonadota</taxon>
        <taxon>Betaproteobacteria</taxon>
        <taxon>Burkholderiales</taxon>
        <taxon>Burkholderiaceae</taxon>
        <taxon>Caballeronia</taxon>
    </lineage>
</organism>
<dbReference type="Pfam" id="PF00498">
    <property type="entry name" value="FHA"/>
    <property type="match status" value="1"/>
</dbReference>
<dbReference type="InterPro" id="IPR017735">
    <property type="entry name" value="T6SS_FHA"/>
</dbReference>
<evidence type="ECO:0000256" key="1">
    <source>
        <dbReference type="SAM" id="MobiDB-lite"/>
    </source>
</evidence>
<reference evidence="3" key="1">
    <citation type="submission" date="2016-01" db="EMBL/GenBank/DDBJ databases">
        <authorList>
            <person name="Peeters C."/>
        </authorList>
    </citation>
    <scope>NUCLEOTIDE SEQUENCE</scope>
    <source>
        <strain evidence="3">LMG 29321</strain>
    </source>
</reference>
<dbReference type="Proteomes" id="UP000071859">
    <property type="component" value="Unassembled WGS sequence"/>
</dbReference>
<feature type="domain" description="FHA" evidence="2">
    <location>
        <begin position="28"/>
        <end position="78"/>
    </location>
</feature>
<protein>
    <submittedName>
        <fullName evidence="3">FHA domain-containing protein</fullName>
    </submittedName>
</protein>
<evidence type="ECO:0000313" key="4">
    <source>
        <dbReference type="Proteomes" id="UP000071859"/>
    </source>
</evidence>
<accession>A0A158ECV3</accession>
<comment type="caution">
    <text evidence="3">The sequence shown here is derived from an EMBL/GenBank/DDBJ whole genome shotgun (WGS) entry which is preliminary data.</text>
</comment>
<dbReference type="CDD" id="cd00060">
    <property type="entry name" value="FHA"/>
    <property type="match status" value="1"/>
</dbReference>
<keyword evidence="4" id="KW-1185">Reference proteome</keyword>
<dbReference type="OrthoDB" id="273564at2"/>
<dbReference type="InterPro" id="IPR046883">
    <property type="entry name" value="T6SS_FHA_C"/>
</dbReference>
<evidence type="ECO:0000313" key="3">
    <source>
        <dbReference type="EMBL" id="SAL03717.1"/>
    </source>
</evidence>
<dbReference type="EMBL" id="FCOX02000055">
    <property type="protein sequence ID" value="SAL03717.1"/>
    <property type="molecule type" value="Genomic_DNA"/>
</dbReference>
<feature type="region of interest" description="Disordered" evidence="1">
    <location>
        <begin position="231"/>
        <end position="260"/>
    </location>
</feature>
<feature type="compositionally biased region" description="Polar residues" evidence="1">
    <location>
        <begin position="246"/>
        <end position="255"/>
    </location>
</feature>
<name>A0A158ECV3_9BURK</name>
<evidence type="ECO:0000259" key="2">
    <source>
        <dbReference type="PROSITE" id="PS50006"/>
    </source>
</evidence>
<sequence>MYLTLTVDTYQGNAPDAPLACRFGAAGGTIGRGPDNTMVLPDAAKTVSRLHARIDCSGDGWRLADLGSNPSRHNGRPLASGQPARLADGDMLEIGGYRLGVRAMARARAAAFDAPLGVHDRRNFDPLDVASAGECASVQACAHDPLAHAAVLADSPLPGPRFDPLAAPLGNSRMSHGAPARLDGHAVFAGSGSDHVSPEQFAYVQPAGATAHAPAGGIPHDYDPLADVASRPAERAAPVSMPRPSQGATMPSAASTGEAFDAPSRRAANAPGIDAANDASAESAFAALLDGLGVDAAALGTRDAAETARLAGAMLRTAVRGVVDVLLSRSVLKREISLDTTMLVQRDNNPLKFFPDGDGALAQMMRGASAGYLPAQAALEGAFDDIRRHELAVLAGTRAAMQHLLGRFDPRAIARADTRRGWLDWLPACRKARQWDRLIALHAELERASADDLGALCGSAFNDAYERQANGDADAMPPAPSIR</sequence>
<dbReference type="PROSITE" id="PS50006">
    <property type="entry name" value="FHA_DOMAIN"/>
    <property type="match status" value="1"/>
</dbReference>
<dbReference type="RefSeq" id="WP_062610752.1">
    <property type="nucleotide sequence ID" value="NZ_FCOX02000055.1"/>
</dbReference>
<dbReference type="SUPFAM" id="SSF49879">
    <property type="entry name" value="SMAD/FHA domain"/>
    <property type="match status" value="1"/>
</dbReference>
<dbReference type="InterPro" id="IPR000253">
    <property type="entry name" value="FHA_dom"/>
</dbReference>
<dbReference type="SMART" id="SM00240">
    <property type="entry name" value="FHA"/>
    <property type="match status" value="1"/>
</dbReference>
<dbReference type="AlphaFoldDB" id="A0A158ECV3"/>
<dbReference type="Gene3D" id="2.60.200.20">
    <property type="match status" value="1"/>
</dbReference>
<gene>
    <name evidence="3" type="ORF">AWB78_06666</name>
</gene>
<dbReference type="InterPro" id="IPR008984">
    <property type="entry name" value="SMAD_FHA_dom_sf"/>
</dbReference>
<proteinExistence type="predicted"/>
<dbReference type="Pfam" id="PF20232">
    <property type="entry name" value="T6SS_FHA_C"/>
    <property type="match status" value="1"/>
</dbReference>
<dbReference type="NCBIfam" id="TIGR03354">
    <property type="entry name" value="VI_FHA"/>
    <property type="match status" value="1"/>
</dbReference>